<name>A0A846LXD6_9ACTN</name>
<dbReference type="EMBL" id="JAAMPA010000003">
    <property type="protein sequence ID" value="NIH70158.1"/>
    <property type="molecule type" value="Genomic_DNA"/>
</dbReference>
<sequence length="42" mass="4872">MSPVVEAAVLELRRQHRAWGPRRIVVELGRRRIAPVPSEARR</sequence>
<dbReference type="AlphaFoldDB" id="A0A846LXD6"/>
<dbReference type="Proteomes" id="UP000552836">
    <property type="component" value="Unassembled WGS sequence"/>
</dbReference>
<gene>
    <name evidence="1" type="ORF">FB380_004656</name>
</gene>
<evidence type="ECO:0000313" key="1">
    <source>
        <dbReference type="EMBL" id="NIH70158.1"/>
    </source>
</evidence>
<reference evidence="1 2" key="1">
    <citation type="submission" date="2020-02" db="EMBL/GenBank/DDBJ databases">
        <title>Sequencing the genomes of 1000 actinobacteria strains.</title>
        <authorList>
            <person name="Klenk H.-P."/>
        </authorList>
    </citation>
    <scope>NUCLEOTIDE SEQUENCE [LARGE SCALE GENOMIC DNA]</scope>
    <source>
        <strain evidence="1 2">DSM 45201</strain>
    </source>
</reference>
<organism evidence="1 2">
    <name type="scientific">Modestobacter marinus</name>
    <dbReference type="NCBI Taxonomy" id="477641"/>
    <lineage>
        <taxon>Bacteria</taxon>
        <taxon>Bacillati</taxon>
        <taxon>Actinomycetota</taxon>
        <taxon>Actinomycetes</taxon>
        <taxon>Geodermatophilales</taxon>
        <taxon>Geodermatophilaceae</taxon>
        <taxon>Modestobacter</taxon>
    </lineage>
</organism>
<proteinExistence type="predicted"/>
<protein>
    <submittedName>
        <fullName evidence="1">Uncharacterized protein</fullName>
    </submittedName>
</protein>
<comment type="caution">
    <text evidence="1">The sequence shown here is derived from an EMBL/GenBank/DDBJ whole genome shotgun (WGS) entry which is preliminary data.</text>
</comment>
<evidence type="ECO:0000313" key="2">
    <source>
        <dbReference type="Proteomes" id="UP000552836"/>
    </source>
</evidence>
<accession>A0A846LXD6</accession>